<dbReference type="Proteomes" id="UP000261500">
    <property type="component" value="Unplaced"/>
</dbReference>
<dbReference type="InterPro" id="IPR001304">
    <property type="entry name" value="C-type_lectin-like"/>
</dbReference>
<dbReference type="InterPro" id="IPR016187">
    <property type="entry name" value="CTDL_fold"/>
</dbReference>
<dbReference type="AlphaFoldDB" id="A0A3B3VZV5"/>
<dbReference type="PANTHER" id="PTHR45784">
    <property type="entry name" value="C-TYPE LECTIN DOMAIN FAMILY 20 MEMBER A-RELATED"/>
    <property type="match status" value="1"/>
</dbReference>
<proteinExistence type="predicted"/>
<dbReference type="Pfam" id="PF00059">
    <property type="entry name" value="Lectin_C"/>
    <property type="match status" value="1"/>
</dbReference>
<dbReference type="Ensembl" id="ENSPLAT00000025910.1">
    <property type="protein sequence ID" value="ENSPLAP00000030224.1"/>
    <property type="gene ID" value="ENSPLAG00000021135.1"/>
</dbReference>
<dbReference type="SUPFAM" id="SSF56436">
    <property type="entry name" value="C-type lectin-like"/>
    <property type="match status" value="1"/>
</dbReference>
<dbReference type="PROSITE" id="PS50041">
    <property type="entry name" value="C_TYPE_LECTIN_2"/>
    <property type="match status" value="1"/>
</dbReference>
<evidence type="ECO:0000313" key="3">
    <source>
        <dbReference type="Proteomes" id="UP000261500"/>
    </source>
</evidence>
<accession>A0A3B3VZV5</accession>
<reference evidence="2" key="2">
    <citation type="submission" date="2025-09" db="UniProtKB">
        <authorList>
            <consortium name="Ensembl"/>
        </authorList>
    </citation>
    <scope>IDENTIFICATION</scope>
</reference>
<organism evidence="2 3">
    <name type="scientific">Poecilia latipinna</name>
    <name type="common">sailfin molly</name>
    <dbReference type="NCBI Taxonomy" id="48699"/>
    <lineage>
        <taxon>Eukaryota</taxon>
        <taxon>Metazoa</taxon>
        <taxon>Chordata</taxon>
        <taxon>Craniata</taxon>
        <taxon>Vertebrata</taxon>
        <taxon>Euteleostomi</taxon>
        <taxon>Actinopterygii</taxon>
        <taxon>Neopterygii</taxon>
        <taxon>Teleostei</taxon>
        <taxon>Neoteleostei</taxon>
        <taxon>Acanthomorphata</taxon>
        <taxon>Ovalentaria</taxon>
        <taxon>Atherinomorphae</taxon>
        <taxon>Cyprinodontiformes</taxon>
        <taxon>Poeciliidae</taxon>
        <taxon>Poeciliinae</taxon>
        <taxon>Poecilia</taxon>
    </lineage>
</organism>
<dbReference type="STRING" id="48699.ENSPLAP00000030224"/>
<dbReference type="PANTHER" id="PTHR45784:SF3">
    <property type="entry name" value="C-TYPE LECTIN DOMAIN FAMILY 4 MEMBER K-LIKE-RELATED"/>
    <property type="match status" value="1"/>
</dbReference>
<dbReference type="Gene3D" id="3.10.100.10">
    <property type="entry name" value="Mannose-Binding Protein A, subunit A"/>
    <property type="match status" value="1"/>
</dbReference>
<dbReference type="GeneTree" id="ENSGT00940000177112"/>
<name>A0A3B3VZV5_9TELE</name>
<keyword evidence="3" id="KW-1185">Reference proteome</keyword>
<evidence type="ECO:0000259" key="1">
    <source>
        <dbReference type="PROSITE" id="PS50041"/>
    </source>
</evidence>
<feature type="domain" description="C-type lectin" evidence="1">
    <location>
        <begin position="30"/>
        <end position="143"/>
    </location>
</feature>
<reference evidence="2" key="1">
    <citation type="submission" date="2025-08" db="UniProtKB">
        <authorList>
            <consortium name="Ensembl"/>
        </authorList>
    </citation>
    <scope>IDENTIFICATION</scope>
</reference>
<protein>
    <recommendedName>
        <fullName evidence="1">C-type lectin domain-containing protein</fullName>
    </recommendedName>
</protein>
<dbReference type="SMART" id="SM00034">
    <property type="entry name" value="CLECT"/>
    <property type="match status" value="1"/>
</dbReference>
<sequence length="149" mass="17535">PAFFLLINLRPKYEELCFCQHNIFSTKPQISGHQYVLFQTPKTWTDAQSYCRETCIDLATIEDMNEMEMALQSVGSDYSDAVWIGLHRGKELKWHWSLADKYFYEDGERNYIKWRMPLSGDNCTESGKWGDGNCTEVHPFLCKCRLLRF</sequence>
<dbReference type="InterPro" id="IPR016186">
    <property type="entry name" value="C-type_lectin-like/link_sf"/>
</dbReference>
<evidence type="ECO:0000313" key="2">
    <source>
        <dbReference type="Ensembl" id="ENSPLAP00000030224.1"/>
    </source>
</evidence>